<gene>
    <name evidence="3" type="ORF">POM99_00950</name>
</gene>
<name>A0ABT6CD71_9SPHN</name>
<accession>A0ABT6CD71</accession>
<keyword evidence="1" id="KW-0732">Signal</keyword>
<dbReference type="InterPro" id="IPR025362">
    <property type="entry name" value="DUF4266"/>
</dbReference>
<dbReference type="PROSITE" id="PS51257">
    <property type="entry name" value="PROKAR_LIPOPROTEIN"/>
    <property type="match status" value="1"/>
</dbReference>
<keyword evidence="4" id="KW-1185">Reference proteome</keyword>
<evidence type="ECO:0000313" key="3">
    <source>
        <dbReference type="EMBL" id="MDF8331756.1"/>
    </source>
</evidence>
<dbReference type="Pfam" id="PF14086">
    <property type="entry name" value="DUF4266"/>
    <property type="match status" value="1"/>
</dbReference>
<dbReference type="RefSeq" id="WP_277274861.1">
    <property type="nucleotide sequence ID" value="NZ_JAROCY010000001.1"/>
</dbReference>
<feature type="chain" id="PRO_5047256052" evidence="1">
    <location>
        <begin position="24"/>
        <end position="76"/>
    </location>
</feature>
<comment type="caution">
    <text evidence="3">The sequence shown here is derived from an EMBL/GenBank/DDBJ whole genome shotgun (WGS) entry which is preliminary data.</text>
</comment>
<feature type="signal peptide" evidence="1">
    <location>
        <begin position="1"/>
        <end position="23"/>
    </location>
</feature>
<proteinExistence type="predicted"/>
<protein>
    <submittedName>
        <fullName evidence="3">DUF4266 domain-containing protein</fullName>
    </submittedName>
</protein>
<reference evidence="3 4" key="1">
    <citation type="submission" date="2023-03" db="EMBL/GenBank/DDBJ databases">
        <title>Novosphingobium cyanobacteriorum sp. nov., isolated from a eutrophic reservoir during the Microcystis bloom period.</title>
        <authorList>
            <person name="Kang M."/>
            <person name="Le V."/>
            <person name="Ko S.-R."/>
            <person name="Lee S.-A."/>
            <person name="Ahn C.-Y."/>
        </authorList>
    </citation>
    <scope>NUCLEOTIDE SEQUENCE [LARGE SCALE GENOMIC DNA]</scope>
    <source>
        <strain evidence="3 4">HBC54</strain>
    </source>
</reference>
<feature type="domain" description="DUF4266" evidence="2">
    <location>
        <begin position="28"/>
        <end position="76"/>
    </location>
</feature>
<dbReference type="Proteomes" id="UP001222770">
    <property type="component" value="Unassembled WGS sequence"/>
</dbReference>
<organism evidence="3 4">
    <name type="scientific">Novosphingobium cyanobacteriorum</name>
    <dbReference type="NCBI Taxonomy" id="3024215"/>
    <lineage>
        <taxon>Bacteria</taxon>
        <taxon>Pseudomonadati</taxon>
        <taxon>Pseudomonadota</taxon>
        <taxon>Alphaproteobacteria</taxon>
        <taxon>Sphingomonadales</taxon>
        <taxon>Sphingomonadaceae</taxon>
        <taxon>Novosphingobium</taxon>
    </lineage>
</organism>
<evidence type="ECO:0000256" key="1">
    <source>
        <dbReference type="SAM" id="SignalP"/>
    </source>
</evidence>
<evidence type="ECO:0000313" key="4">
    <source>
        <dbReference type="Proteomes" id="UP001222770"/>
    </source>
</evidence>
<dbReference type="EMBL" id="JAROCY010000001">
    <property type="protein sequence ID" value="MDF8331756.1"/>
    <property type="molecule type" value="Genomic_DNA"/>
</dbReference>
<evidence type="ECO:0000259" key="2">
    <source>
        <dbReference type="Pfam" id="PF14086"/>
    </source>
</evidence>
<sequence length="76" mass="8085">MRRAAIRQAVLMLGAALSLGGCAHMGAEPWQRDVLARKSMQLAREPAILSFDEHTYFSKEAASGGRSFDGGGCGCN</sequence>